<dbReference type="Proteomes" id="UP000818603">
    <property type="component" value="Unassembled WGS sequence"/>
</dbReference>
<proteinExistence type="predicted"/>
<gene>
    <name evidence="3" type="ORF">FF098_014730</name>
    <name evidence="2" type="ORF">GCM10011355_27540</name>
</gene>
<feature type="region of interest" description="Disordered" evidence="1">
    <location>
        <begin position="231"/>
        <end position="269"/>
    </location>
</feature>
<protein>
    <submittedName>
        <fullName evidence="3">YdaU family protein</fullName>
    </submittedName>
</protein>
<dbReference type="EMBL" id="VCJR02000003">
    <property type="protein sequence ID" value="NHK29173.1"/>
    <property type="molecule type" value="Genomic_DNA"/>
</dbReference>
<reference evidence="3 5" key="2">
    <citation type="submission" date="2020-02" db="EMBL/GenBank/DDBJ databases">
        <title>Genome sequence of Parvularcula flava strain NH6-79.</title>
        <authorList>
            <person name="Abdul Karim M.H."/>
            <person name="Lam M.Q."/>
            <person name="Chen S.J."/>
            <person name="Yahya A."/>
            <person name="Shahir S."/>
            <person name="Shamsir M.S."/>
            <person name="Chong C.S."/>
        </authorList>
    </citation>
    <scope>NUCLEOTIDE SEQUENCE [LARGE SCALE GENOMIC DNA]</scope>
    <source>
        <strain evidence="3 5">NH6-79</strain>
    </source>
</reference>
<dbReference type="EMBL" id="BMGZ01000003">
    <property type="protein sequence ID" value="GGI00084.1"/>
    <property type="molecule type" value="Genomic_DNA"/>
</dbReference>
<accession>A0A8J3EVC1</accession>
<evidence type="ECO:0000313" key="4">
    <source>
        <dbReference type="Proteomes" id="UP000621856"/>
    </source>
</evidence>
<evidence type="ECO:0000313" key="3">
    <source>
        <dbReference type="EMBL" id="NHK29173.1"/>
    </source>
</evidence>
<name>A0A8J3EVC1_9PROT</name>
<dbReference type="Proteomes" id="UP000621856">
    <property type="component" value="Unassembled WGS sequence"/>
</dbReference>
<dbReference type="RefSeq" id="WP_155141930.1">
    <property type="nucleotide sequence ID" value="NZ_BMGZ01000003.1"/>
</dbReference>
<keyword evidence="5" id="KW-1185">Reference proteome</keyword>
<evidence type="ECO:0000313" key="2">
    <source>
        <dbReference type="EMBL" id="GGI00084.1"/>
    </source>
</evidence>
<feature type="compositionally biased region" description="Basic and acidic residues" evidence="1">
    <location>
        <begin position="246"/>
        <end position="256"/>
    </location>
</feature>
<reference evidence="2" key="1">
    <citation type="journal article" date="2014" name="Int. J. Syst. Evol. Microbiol.">
        <title>Complete genome sequence of Corynebacterium casei LMG S-19264T (=DSM 44701T), isolated from a smear-ripened cheese.</title>
        <authorList>
            <consortium name="US DOE Joint Genome Institute (JGI-PGF)"/>
            <person name="Walter F."/>
            <person name="Albersmeier A."/>
            <person name="Kalinowski J."/>
            <person name="Ruckert C."/>
        </authorList>
    </citation>
    <scope>NUCLEOTIDE SEQUENCE</scope>
    <source>
        <strain evidence="2">CGMCC 1.14984</strain>
    </source>
</reference>
<feature type="compositionally biased region" description="Basic and acidic residues" evidence="1">
    <location>
        <begin position="126"/>
        <end position="140"/>
    </location>
</feature>
<organism evidence="2 4">
    <name type="scientific">Aquisalinus luteolus</name>
    <dbReference type="NCBI Taxonomy" id="1566827"/>
    <lineage>
        <taxon>Bacteria</taxon>
        <taxon>Pseudomonadati</taxon>
        <taxon>Pseudomonadota</taxon>
        <taxon>Alphaproteobacteria</taxon>
        <taxon>Parvularculales</taxon>
        <taxon>Parvularculaceae</taxon>
        <taxon>Aquisalinus</taxon>
    </lineage>
</organism>
<comment type="caution">
    <text evidence="2">The sequence shown here is derived from an EMBL/GenBank/DDBJ whole genome shotgun (WGS) entry which is preliminary data.</text>
</comment>
<dbReference type="Pfam" id="PF07120">
    <property type="entry name" value="DUF1376"/>
    <property type="match status" value="1"/>
</dbReference>
<feature type="region of interest" description="Disordered" evidence="1">
    <location>
        <begin position="125"/>
        <end position="182"/>
    </location>
</feature>
<evidence type="ECO:0000256" key="1">
    <source>
        <dbReference type="SAM" id="MobiDB-lite"/>
    </source>
</evidence>
<reference evidence="2" key="3">
    <citation type="submission" date="2020-09" db="EMBL/GenBank/DDBJ databases">
        <authorList>
            <person name="Sun Q."/>
            <person name="Zhou Y."/>
        </authorList>
    </citation>
    <scope>NUCLEOTIDE SEQUENCE</scope>
    <source>
        <strain evidence="2">CGMCC 1.14984</strain>
    </source>
</reference>
<dbReference type="AlphaFoldDB" id="A0A8J3EVC1"/>
<evidence type="ECO:0000313" key="5">
    <source>
        <dbReference type="Proteomes" id="UP000818603"/>
    </source>
</evidence>
<sequence length="269" mass="30257">MAEMPWFRFFPSDWLAGTRGMSASETGIYITLVATMYERCEPVPEDHARLARLCGATKAAFVKTLNILIDEGKIIRVDTGLWNERAAKEIGIREEKSEVGRSAAQARWGGKVNKNNDSSNANAMRMESERNANQKPDIDIPKGISCQAEPDAPADDWPDRMWKTYPARPNPGSKKQAVAKLGKIPKRDRPAVEEAIRSLIEYHRGGDPQYIPMMTTWLNGKRWETPIDLDQARQHNGQANRKPAGHPRDADERRAQLAELTRPYLTGHG</sequence>
<dbReference type="InterPro" id="IPR010781">
    <property type="entry name" value="DUF1376"/>
</dbReference>